<sequence>MPKLLPHQRRRHAAPGPSLLSWVKARQWMLLVIIGAFLLYLLTAFRLVDKEPPQRLNGVILSLLRNSDLPDLVKSLNNFEAKFNHRYHYPYLMLNDEPFTEEFMDTARRITSAQVQFGLVEEFGFPDHINATEAHEKMAALTYEHGNEPAYHHMCRWFSYPFLNHELLKPYDWYWRFEPHVEFHCNIPYDPFKFMAENEIKYGFAVVSRERPYTVPSILQATKDYLKTKNFPMSTLLREFVFEEKDDSFEICQFYNNLEIVDLSQLRTRDYQEYFDFMDVRHGFYFERWGDAPIRTIYMAAVLPRSQIHHFADFGYEHQLQTSIQCKRGRYWVQGTQDSPCCSARHLVIVMVLRVLIVPQIKKAKTRPDSSAESTAPPSVNPFEKLLQEANSLLAEVKALEAKSAHYNALAEQIHADETNGIKELAKVRKSVKAFLRRGVKSIRSSSPASPASKRKKIDHDVLHAPPPPELRESLAKLERKLKQVEFHYPRPPSIILRWALGSTGPFALRPLKLRLAYKQEYESFKLSMTIVSTIMAAINWFFLDNRVVDALHAFVLLYYYSTVTLRELILLVNGSRIRTWWLTHHVLSIALMVAIVIWPKTYCYSSFRISFLQFSLWFGVIQYLQYRYQIHRLYVLRSLDMAGPMDVVGDGLYAQNLERDFTLLIPFVLVGQLWQLYNGYTLGQMWRSGVCAETHTPVAATLFLILGLGNAFTTFRTYISRRGKDRKSLFIHEYYSPLSP</sequence>
<keyword evidence="6 9" id="KW-1133">Transmembrane helix</keyword>
<evidence type="ECO:0000256" key="1">
    <source>
        <dbReference type="ARBA" id="ARBA00004141"/>
    </source>
</evidence>
<keyword evidence="7 9" id="KW-0472">Membrane</keyword>
<feature type="transmembrane region" description="Helical" evidence="9">
    <location>
        <begin position="556"/>
        <end position="573"/>
    </location>
</feature>
<evidence type="ECO:0008006" key="12">
    <source>
        <dbReference type="Google" id="ProtNLM"/>
    </source>
</evidence>
<dbReference type="InterPro" id="IPR012926">
    <property type="entry name" value="TMEM120A/B"/>
</dbReference>
<dbReference type="Proteomes" id="UP000317494">
    <property type="component" value="Unassembled WGS sequence"/>
</dbReference>
<dbReference type="Pfam" id="PF01793">
    <property type="entry name" value="Glyco_transf_15"/>
    <property type="match status" value="1"/>
</dbReference>
<evidence type="ECO:0000313" key="10">
    <source>
        <dbReference type="EMBL" id="TPX53233.1"/>
    </source>
</evidence>
<dbReference type="GO" id="GO:0000032">
    <property type="term" value="P:cell wall mannoprotein biosynthetic process"/>
    <property type="evidence" value="ECO:0007669"/>
    <property type="project" value="TreeGrafter"/>
</dbReference>
<keyword evidence="5 9" id="KW-0812">Transmembrane</keyword>
<dbReference type="STRING" id="286115.A0A507DNR3"/>
<feature type="region of interest" description="Disordered" evidence="8">
    <location>
        <begin position="443"/>
        <end position="464"/>
    </location>
</feature>
<evidence type="ECO:0000256" key="9">
    <source>
        <dbReference type="SAM" id="Phobius"/>
    </source>
</evidence>
<comment type="subcellular location">
    <subcellularLocation>
        <location evidence="1">Membrane</location>
        <topology evidence="1">Multi-pass membrane protein</topology>
    </subcellularLocation>
</comment>
<evidence type="ECO:0000256" key="2">
    <source>
        <dbReference type="ARBA" id="ARBA00007677"/>
    </source>
</evidence>
<evidence type="ECO:0000256" key="4">
    <source>
        <dbReference type="ARBA" id="ARBA00022679"/>
    </source>
</evidence>
<feature type="compositionally biased region" description="Low complexity" evidence="8">
    <location>
        <begin position="443"/>
        <end position="452"/>
    </location>
</feature>
<evidence type="ECO:0000256" key="7">
    <source>
        <dbReference type="ARBA" id="ARBA00023136"/>
    </source>
</evidence>
<protein>
    <recommendedName>
        <fullName evidence="12">Mannosyltransferase</fullName>
    </recommendedName>
</protein>
<accession>A0A507DNR3</accession>
<dbReference type="GO" id="GO:0016020">
    <property type="term" value="C:membrane"/>
    <property type="evidence" value="ECO:0007669"/>
    <property type="project" value="UniProtKB-SubCell"/>
</dbReference>
<evidence type="ECO:0000313" key="11">
    <source>
        <dbReference type="Proteomes" id="UP000317494"/>
    </source>
</evidence>
<feature type="transmembrane region" description="Helical" evidence="9">
    <location>
        <begin position="662"/>
        <end position="678"/>
    </location>
</feature>
<dbReference type="GO" id="GO:0005794">
    <property type="term" value="C:Golgi apparatus"/>
    <property type="evidence" value="ECO:0007669"/>
    <property type="project" value="TreeGrafter"/>
</dbReference>
<evidence type="ECO:0000256" key="5">
    <source>
        <dbReference type="ARBA" id="ARBA00022692"/>
    </source>
</evidence>
<dbReference type="PANTHER" id="PTHR31121:SF2">
    <property type="entry name" value="MANNOSYLTRANSFERASE KTR5-RELATED"/>
    <property type="match status" value="1"/>
</dbReference>
<evidence type="ECO:0000256" key="3">
    <source>
        <dbReference type="ARBA" id="ARBA00009700"/>
    </source>
</evidence>
<dbReference type="Gene3D" id="3.90.550.10">
    <property type="entry name" value="Spore Coat Polysaccharide Biosynthesis Protein SpsA, Chain A"/>
    <property type="match status" value="1"/>
</dbReference>
<dbReference type="GO" id="GO:0000026">
    <property type="term" value="F:alpha-1,2-mannosyltransferase activity"/>
    <property type="evidence" value="ECO:0007669"/>
    <property type="project" value="TreeGrafter"/>
</dbReference>
<dbReference type="GO" id="GO:0006487">
    <property type="term" value="P:protein N-linked glycosylation"/>
    <property type="evidence" value="ECO:0007669"/>
    <property type="project" value="TreeGrafter"/>
</dbReference>
<name>A0A507DNR3_9FUNG</name>
<proteinExistence type="inferred from homology"/>
<evidence type="ECO:0000256" key="6">
    <source>
        <dbReference type="ARBA" id="ARBA00022989"/>
    </source>
</evidence>
<comment type="caution">
    <text evidence="10">The sequence shown here is derived from an EMBL/GenBank/DDBJ whole genome shotgun (WGS) entry which is preliminary data.</text>
</comment>
<feature type="transmembrane region" description="Helical" evidence="9">
    <location>
        <begin position="525"/>
        <end position="544"/>
    </location>
</feature>
<dbReference type="VEuPathDB" id="FungiDB:SeMB42_g00905"/>
<evidence type="ECO:0000256" key="8">
    <source>
        <dbReference type="SAM" id="MobiDB-lite"/>
    </source>
</evidence>
<feature type="transmembrane region" description="Helical" evidence="9">
    <location>
        <begin position="698"/>
        <end position="720"/>
    </location>
</feature>
<feature type="transmembrane region" description="Helical" evidence="9">
    <location>
        <begin position="580"/>
        <end position="599"/>
    </location>
</feature>
<dbReference type="AlphaFoldDB" id="A0A507DNR3"/>
<keyword evidence="11" id="KW-1185">Reference proteome</keyword>
<gene>
    <name evidence="10" type="ORF">SeMB42_g00905</name>
</gene>
<dbReference type="EMBL" id="QEAN01000020">
    <property type="protein sequence ID" value="TPX53233.1"/>
    <property type="molecule type" value="Genomic_DNA"/>
</dbReference>
<comment type="similarity">
    <text evidence="2">Belongs to the glycosyltransferase 15 family.</text>
</comment>
<feature type="transmembrane region" description="Helical" evidence="9">
    <location>
        <begin position="28"/>
        <end position="48"/>
    </location>
</feature>
<dbReference type="InterPro" id="IPR029044">
    <property type="entry name" value="Nucleotide-diphossugar_trans"/>
</dbReference>
<dbReference type="Pfam" id="PF07851">
    <property type="entry name" value="TMEM120A-B"/>
    <property type="match status" value="1"/>
</dbReference>
<dbReference type="InterPro" id="IPR002685">
    <property type="entry name" value="Glyco_trans_15"/>
</dbReference>
<reference evidence="10 11" key="1">
    <citation type="journal article" date="2019" name="Sci. Rep.">
        <title>Comparative genomics of chytrid fungi reveal insights into the obligate biotrophic and pathogenic lifestyle of Synchytrium endobioticum.</title>
        <authorList>
            <person name="van de Vossenberg B.T.L.H."/>
            <person name="Warris S."/>
            <person name="Nguyen H.D.T."/>
            <person name="van Gent-Pelzer M.P.E."/>
            <person name="Joly D.L."/>
            <person name="van de Geest H.C."/>
            <person name="Bonants P.J.M."/>
            <person name="Smith D.S."/>
            <person name="Levesque C.A."/>
            <person name="van der Lee T.A.J."/>
        </authorList>
    </citation>
    <scope>NUCLEOTIDE SEQUENCE [LARGE SCALE GENOMIC DNA]</scope>
    <source>
        <strain evidence="10 11">MB42</strain>
    </source>
</reference>
<keyword evidence="4" id="KW-0808">Transferase</keyword>
<organism evidence="10 11">
    <name type="scientific">Synchytrium endobioticum</name>
    <dbReference type="NCBI Taxonomy" id="286115"/>
    <lineage>
        <taxon>Eukaryota</taxon>
        <taxon>Fungi</taxon>
        <taxon>Fungi incertae sedis</taxon>
        <taxon>Chytridiomycota</taxon>
        <taxon>Chytridiomycota incertae sedis</taxon>
        <taxon>Chytridiomycetes</taxon>
        <taxon>Synchytriales</taxon>
        <taxon>Synchytriaceae</taxon>
        <taxon>Synchytrium</taxon>
    </lineage>
</organism>
<dbReference type="SUPFAM" id="SSF53448">
    <property type="entry name" value="Nucleotide-diphospho-sugar transferases"/>
    <property type="match status" value="1"/>
</dbReference>
<dbReference type="PANTHER" id="PTHR31121">
    <property type="entry name" value="ALPHA-1,2 MANNOSYLTRANSFERASE KTR1"/>
    <property type="match status" value="1"/>
</dbReference>
<comment type="similarity">
    <text evidence="3">Belongs to the TMEM120 family.</text>
</comment>